<keyword evidence="3" id="KW-1185">Reference proteome</keyword>
<feature type="region of interest" description="Disordered" evidence="1">
    <location>
        <begin position="241"/>
        <end position="268"/>
    </location>
</feature>
<evidence type="ECO:0000313" key="2">
    <source>
        <dbReference type="EMBL" id="MBD2503169.1"/>
    </source>
</evidence>
<dbReference type="EMBL" id="JACJSG010000031">
    <property type="protein sequence ID" value="MBD2503169.1"/>
    <property type="molecule type" value="Genomic_DNA"/>
</dbReference>
<organism evidence="2 3">
    <name type="scientific">Anabaena azotica FACHB-119</name>
    <dbReference type="NCBI Taxonomy" id="947527"/>
    <lineage>
        <taxon>Bacteria</taxon>
        <taxon>Bacillati</taxon>
        <taxon>Cyanobacteriota</taxon>
        <taxon>Cyanophyceae</taxon>
        <taxon>Nostocales</taxon>
        <taxon>Nostocaceae</taxon>
        <taxon>Anabaena</taxon>
        <taxon>Anabaena azotica</taxon>
    </lineage>
</organism>
<feature type="region of interest" description="Disordered" evidence="1">
    <location>
        <begin position="285"/>
        <end position="305"/>
    </location>
</feature>
<feature type="region of interest" description="Disordered" evidence="1">
    <location>
        <begin position="156"/>
        <end position="175"/>
    </location>
</feature>
<dbReference type="RefSeq" id="WP_190476033.1">
    <property type="nucleotide sequence ID" value="NZ_JACJSG010000031.1"/>
</dbReference>
<accession>A0ABR8D7P2</accession>
<feature type="region of interest" description="Disordered" evidence="1">
    <location>
        <begin position="55"/>
        <end position="133"/>
    </location>
</feature>
<gene>
    <name evidence="2" type="ORF">H6G83_21610</name>
</gene>
<evidence type="ECO:0000256" key="1">
    <source>
        <dbReference type="SAM" id="MobiDB-lite"/>
    </source>
</evidence>
<name>A0ABR8D7P2_9NOST</name>
<feature type="region of interest" description="Disordered" evidence="1">
    <location>
        <begin position="184"/>
        <end position="204"/>
    </location>
</feature>
<protein>
    <submittedName>
        <fullName evidence="2">Uncharacterized protein</fullName>
    </submittedName>
</protein>
<evidence type="ECO:0000313" key="3">
    <source>
        <dbReference type="Proteomes" id="UP000661112"/>
    </source>
</evidence>
<feature type="region of interest" description="Disordered" evidence="1">
    <location>
        <begin position="1"/>
        <end position="33"/>
    </location>
</feature>
<dbReference type="Proteomes" id="UP000661112">
    <property type="component" value="Unassembled WGS sequence"/>
</dbReference>
<proteinExistence type="predicted"/>
<reference evidence="2 3" key="1">
    <citation type="journal article" date="2020" name="ISME J.">
        <title>Comparative genomics reveals insights into cyanobacterial evolution and habitat adaptation.</title>
        <authorList>
            <person name="Chen M.Y."/>
            <person name="Teng W.K."/>
            <person name="Zhao L."/>
            <person name="Hu C.X."/>
            <person name="Zhou Y.K."/>
            <person name="Han B.P."/>
            <person name="Song L.R."/>
            <person name="Shu W.S."/>
        </authorList>
    </citation>
    <scope>NUCLEOTIDE SEQUENCE [LARGE SCALE GENOMIC DNA]</scope>
    <source>
        <strain evidence="2 3">FACHB-119</strain>
    </source>
</reference>
<comment type="caution">
    <text evidence="2">The sequence shown here is derived from an EMBL/GenBank/DDBJ whole genome shotgun (WGS) entry which is preliminary data.</text>
</comment>
<sequence>MPDFDVSSDRLPALPQESLKESCPSQSHSSYLFPCRGNNRLLALEAELRQKRQAIRDSIGVDSSPTPPVQGERLSGSPTYPRNGFDPSPTPPLQGEGLSDSPFPGREGGWGVRSADRQNFSPAPPTNLPHYQPRGRNRWLELERELQARRQSNILPSGVQSSIPPPPSPKPTIQRQVFDDNEPIHLQYPSSSFPRADPPIGNNAPFPQEVATVSDTREVAKSLDEGKSAAIPSVNFTTRHLADADQPSPDKQPPPVVPDTSKPSLPKSPTLEELATALLEIINQQNRPPVEVTTSSTNLSPPQPEINANSGNTVSQQMGFNMPYATEFDLGTMELEQLFDTFDREIEQTEPAKVVDLEQRFEEFDRALDA</sequence>